<dbReference type="InterPro" id="IPR050148">
    <property type="entry name" value="Terpene_synthase-like"/>
</dbReference>
<keyword evidence="4" id="KW-0456">Lyase</keyword>
<evidence type="ECO:0000256" key="4">
    <source>
        <dbReference type="ARBA" id="ARBA00023239"/>
    </source>
</evidence>
<dbReference type="SUPFAM" id="SSF48239">
    <property type="entry name" value="Terpenoid cyclases/Protein prenyltransferases"/>
    <property type="match status" value="2"/>
</dbReference>
<dbReference type="Pfam" id="PF03936">
    <property type="entry name" value="Terpene_synth_C"/>
    <property type="match status" value="1"/>
</dbReference>
<evidence type="ECO:0000313" key="8">
    <source>
        <dbReference type="EMBL" id="KAB1216859.1"/>
    </source>
</evidence>
<comment type="caution">
    <text evidence="8">The sequence shown here is derived from an EMBL/GenBank/DDBJ whole genome shotgun (WGS) entry which is preliminary data.</text>
</comment>
<dbReference type="InterPro" id="IPR001906">
    <property type="entry name" value="Terpene_synth_N"/>
</dbReference>
<proteinExistence type="predicted"/>
<dbReference type="Gene3D" id="1.50.10.160">
    <property type="match status" value="1"/>
</dbReference>
<name>A0A6A1VVA2_9ROSI</name>
<accession>A0A6A1VVA2</accession>
<evidence type="ECO:0000259" key="6">
    <source>
        <dbReference type="Pfam" id="PF01397"/>
    </source>
</evidence>
<dbReference type="InterPro" id="IPR008949">
    <property type="entry name" value="Isoprenoid_synthase_dom_sf"/>
</dbReference>
<dbReference type="SFLD" id="SFLDG01014">
    <property type="entry name" value="Terpene_Cyclase_Like_1_N-term"/>
    <property type="match status" value="1"/>
</dbReference>
<dbReference type="EC" id="4.2.3.19" evidence="5"/>
<dbReference type="EMBL" id="RXIC02000022">
    <property type="protein sequence ID" value="KAB1216859.1"/>
    <property type="molecule type" value="Genomic_DNA"/>
</dbReference>
<organism evidence="8 9">
    <name type="scientific">Morella rubra</name>
    <name type="common">Chinese bayberry</name>
    <dbReference type="NCBI Taxonomy" id="262757"/>
    <lineage>
        <taxon>Eukaryota</taxon>
        <taxon>Viridiplantae</taxon>
        <taxon>Streptophyta</taxon>
        <taxon>Embryophyta</taxon>
        <taxon>Tracheophyta</taxon>
        <taxon>Spermatophyta</taxon>
        <taxon>Magnoliopsida</taxon>
        <taxon>eudicotyledons</taxon>
        <taxon>Gunneridae</taxon>
        <taxon>Pentapetalae</taxon>
        <taxon>rosids</taxon>
        <taxon>fabids</taxon>
        <taxon>Fagales</taxon>
        <taxon>Myricaceae</taxon>
        <taxon>Morella</taxon>
    </lineage>
</organism>
<dbReference type="AlphaFoldDB" id="A0A6A1VVA2"/>
<dbReference type="GO" id="GO:0009899">
    <property type="term" value="F:ent-kaurene synthase activity"/>
    <property type="evidence" value="ECO:0007669"/>
    <property type="project" value="UniProtKB-EC"/>
</dbReference>
<dbReference type="PANTHER" id="PTHR31739:SF3">
    <property type="entry name" value="ENT-KAUR-16-ENE SYNTHASE, CHLOROPLASTIC"/>
    <property type="match status" value="1"/>
</dbReference>
<gene>
    <name evidence="8" type="ORF">CJ030_MR4G014245</name>
</gene>
<dbReference type="FunFam" id="1.50.10.130:FF:000002">
    <property type="entry name" value="Ent-copalyl diphosphate synthase, chloroplastic"/>
    <property type="match status" value="1"/>
</dbReference>
<comment type="cofactor">
    <cofactor evidence="1">
        <name>Mg(2+)</name>
        <dbReference type="ChEBI" id="CHEBI:18420"/>
    </cofactor>
</comment>
<evidence type="ECO:0000256" key="1">
    <source>
        <dbReference type="ARBA" id="ARBA00001946"/>
    </source>
</evidence>
<evidence type="ECO:0000313" key="9">
    <source>
        <dbReference type="Proteomes" id="UP000516437"/>
    </source>
</evidence>
<keyword evidence="2" id="KW-0479">Metal-binding</keyword>
<keyword evidence="9" id="KW-1185">Reference proteome</keyword>
<evidence type="ECO:0000256" key="3">
    <source>
        <dbReference type="ARBA" id="ARBA00022842"/>
    </source>
</evidence>
<sequence>MPLYSGGNLCSQAASMVRESNLGTSSKTPTLCFEGTKQRIKKMFDKVELSVSSYDTAWVAMVPSPDSPQTPFFPQCVKWLLDNQLCDGSWGLPNRDPILVKDALLSTLACILALKQWGVGEEQMNNGLFFLESNIAAATDEKQISPIGFDIIFPAMIKGAKNMDMNIPLGAMNLDAWVRKTELELKSSRGYGGNLEGRRTYLAYVSEGLGKSQDWAMVMKYQRKNGSLFNSPSTTAAAFSYLQNSGCLTYLCSLLEKFGNAVPTVYPLDMYARLYMVDNLESLGIDRHFKNEIKSVLDETYRYWLQGEEEIFADTATCAMAFRLLRVHGYDVSSDPFTGLSEEHHFSSTLGGYLKDIGAVLELFRASDFIIHPNESVLEKQNLWTRHFLRRELSNGSIYADGLNRYLGQEVDDALKFPCYADLERLSNRRAVEHYNKNSLRILKTSYSCSNIGNEDFLKLAVEDFNICQSVHHEELTHLARWVIENRLDQLEFARQKLAYCYFSAGATLFSPELSDARISWAKNGVLTTVVDDFFDIGGSEEELLNLIQLVEKWDVNVSTDCCSEKVQILFSALQKTICEIGDKAFACQRRNVIRDIIDIWLNLLKSMLKEAEWVRHKSVPRMDEYMRNAYVSFALGPIVLPALYLVGPKLSEEAVRAPEFHQLFELMSTCGRLLNDIQSFKRESEEGKLNALSLFIIHGGGIATEEEAIKEMRATIVSKRRELLGLVLQEKGSMVPRVCKDLFWKMTKVVHLFYMKDDGFTSHEMMNAVKAVVEEPIVLKELQV</sequence>
<dbReference type="SUPFAM" id="SSF48576">
    <property type="entry name" value="Terpenoid synthases"/>
    <property type="match status" value="1"/>
</dbReference>
<dbReference type="FunFam" id="1.50.10.160:FF:000002">
    <property type="entry name" value="cis-abienol synthase, chloroplastic"/>
    <property type="match status" value="1"/>
</dbReference>
<dbReference type="PANTHER" id="PTHR31739">
    <property type="entry name" value="ENT-COPALYL DIPHOSPHATE SYNTHASE, CHLOROPLASTIC"/>
    <property type="match status" value="1"/>
</dbReference>
<evidence type="ECO:0000256" key="5">
    <source>
        <dbReference type="ARBA" id="ARBA00066670"/>
    </source>
</evidence>
<dbReference type="Gene3D" id="1.10.600.10">
    <property type="entry name" value="Farnesyl Diphosphate Synthase"/>
    <property type="match status" value="1"/>
</dbReference>
<dbReference type="InterPro" id="IPR036965">
    <property type="entry name" value="Terpene_synth_N_sf"/>
</dbReference>
<dbReference type="InterPro" id="IPR008930">
    <property type="entry name" value="Terpenoid_cyclase/PrenylTrfase"/>
</dbReference>
<dbReference type="FunFam" id="1.10.600.10:FF:000005">
    <property type="entry name" value="Ent-kaur-16-ene synthase, chloroplastic"/>
    <property type="match status" value="1"/>
</dbReference>
<dbReference type="InterPro" id="IPR044814">
    <property type="entry name" value="Terpene_cyclase_plant_C1"/>
</dbReference>
<reference evidence="8 9" key="1">
    <citation type="journal article" date="2019" name="Plant Biotechnol. J.">
        <title>The red bayberry genome and genetic basis of sex determination.</title>
        <authorList>
            <person name="Jia H.M."/>
            <person name="Jia H.J."/>
            <person name="Cai Q.L."/>
            <person name="Wang Y."/>
            <person name="Zhao H.B."/>
            <person name="Yang W.F."/>
            <person name="Wang G.Y."/>
            <person name="Li Y.H."/>
            <person name="Zhan D.L."/>
            <person name="Shen Y.T."/>
            <person name="Niu Q.F."/>
            <person name="Chang L."/>
            <person name="Qiu J."/>
            <person name="Zhao L."/>
            <person name="Xie H.B."/>
            <person name="Fu W.Y."/>
            <person name="Jin J."/>
            <person name="Li X.W."/>
            <person name="Jiao Y."/>
            <person name="Zhou C.C."/>
            <person name="Tu T."/>
            <person name="Chai C.Y."/>
            <person name="Gao J.L."/>
            <person name="Fan L.J."/>
            <person name="van de Weg E."/>
            <person name="Wang J.Y."/>
            <person name="Gao Z.S."/>
        </authorList>
    </citation>
    <scope>NUCLEOTIDE SEQUENCE [LARGE SCALE GENOMIC DNA]</scope>
    <source>
        <tissue evidence="8">Leaves</tissue>
    </source>
</reference>
<feature type="domain" description="Terpene synthase N-terminal" evidence="6">
    <location>
        <begin position="214"/>
        <end position="415"/>
    </location>
</feature>
<feature type="domain" description="Terpene synthase metal-binding" evidence="7">
    <location>
        <begin position="487"/>
        <end position="722"/>
    </location>
</feature>
<evidence type="ECO:0000256" key="2">
    <source>
        <dbReference type="ARBA" id="ARBA00022723"/>
    </source>
</evidence>
<dbReference type="GO" id="GO:0009686">
    <property type="term" value="P:gibberellin biosynthetic process"/>
    <property type="evidence" value="ECO:0007669"/>
    <property type="project" value="TreeGrafter"/>
</dbReference>
<dbReference type="Proteomes" id="UP000516437">
    <property type="component" value="Chromosome 4"/>
</dbReference>
<dbReference type="GO" id="GO:0000287">
    <property type="term" value="F:magnesium ion binding"/>
    <property type="evidence" value="ECO:0007669"/>
    <property type="project" value="InterPro"/>
</dbReference>
<dbReference type="CDD" id="cd00684">
    <property type="entry name" value="Terpene_cyclase_plant_C1"/>
    <property type="match status" value="1"/>
</dbReference>
<keyword evidence="3" id="KW-0460">Magnesium</keyword>
<dbReference type="GO" id="GO:0009507">
    <property type="term" value="C:chloroplast"/>
    <property type="evidence" value="ECO:0007669"/>
    <property type="project" value="TreeGrafter"/>
</dbReference>
<dbReference type="Gene3D" id="1.50.10.130">
    <property type="entry name" value="Terpene synthase, N-terminal domain"/>
    <property type="match status" value="1"/>
</dbReference>
<evidence type="ECO:0000259" key="7">
    <source>
        <dbReference type="Pfam" id="PF03936"/>
    </source>
</evidence>
<dbReference type="Pfam" id="PF01397">
    <property type="entry name" value="Terpene_synth"/>
    <property type="match status" value="1"/>
</dbReference>
<dbReference type="OrthoDB" id="2343925at2759"/>
<protein>
    <recommendedName>
        <fullName evidence="5">ent-kaurene synthase</fullName>
        <ecNumber evidence="5">4.2.3.19</ecNumber>
    </recommendedName>
</protein>
<dbReference type="InterPro" id="IPR005630">
    <property type="entry name" value="Terpene_synthase_metal-bd"/>
</dbReference>